<proteinExistence type="predicted"/>
<evidence type="ECO:0000313" key="3">
    <source>
        <dbReference type="Proteomes" id="UP000245464"/>
    </source>
</evidence>
<dbReference type="RefSeq" id="XP_001933857.2">
    <property type="nucleotide sequence ID" value="XM_001933822.2"/>
</dbReference>
<dbReference type="Proteomes" id="UP000245464">
    <property type="component" value="Chromosome 4"/>
</dbReference>
<reference evidence="2" key="1">
    <citation type="journal article" date="2018" name="BMC Genomics">
        <title>Comparative genomics of the wheat fungal pathogen Pyrenophora tritici-repentis reveals chromosomal variations and genome plasticity.</title>
        <authorList>
            <person name="Moolhuijzen P."/>
            <person name="See P.T."/>
            <person name="Hane J.K."/>
            <person name="Shi G."/>
            <person name="Liu Z."/>
            <person name="Oliver R.P."/>
            <person name="Moffat C.S."/>
        </authorList>
    </citation>
    <scope>NUCLEOTIDE SEQUENCE [LARGE SCALE GENOMIC DNA]</scope>
    <source>
        <strain evidence="2">M4</strain>
    </source>
</reference>
<comment type="caution">
    <text evidence="2">The sequence shown here is derived from an EMBL/GenBank/DDBJ whole genome shotgun (WGS) entry which is preliminary data.</text>
</comment>
<dbReference type="AlphaFoldDB" id="A0A2W1DSZ2"/>
<sequence>MGPPGAGALRPPTSNPRASSLPPPLNSAGSRASTPGIQESDEEGLVGPRPPTLPRPSFGAASGPPSRPGTGMSNASSIDDLLGAPQARKGPGPKKKKGGRYVDVLKKEG</sequence>
<accession>A0A2W1DSZ2</accession>
<organism evidence="2 3">
    <name type="scientific">Pyrenophora tritici-repentis</name>
    <dbReference type="NCBI Taxonomy" id="45151"/>
    <lineage>
        <taxon>Eukaryota</taxon>
        <taxon>Fungi</taxon>
        <taxon>Dikarya</taxon>
        <taxon>Ascomycota</taxon>
        <taxon>Pezizomycotina</taxon>
        <taxon>Dothideomycetes</taxon>
        <taxon>Pleosporomycetidae</taxon>
        <taxon>Pleosporales</taxon>
        <taxon>Pleosporineae</taxon>
        <taxon>Pleosporaceae</taxon>
        <taxon>Pyrenophora</taxon>
    </lineage>
</organism>
<evidence type="ECO:0000256" key="1">
    <source>
        <dbReference type="SAM" id="MobiDB-lite"/>
    </source>
</evidence>
<gene>
    <name evidence="2" type="ORF">PtrM4_098090</name>
</gene>
<dbReference type="KEGG" id="ptrr:6341755"/>
<protein>
    <submittedName>
        <fullName evidence="2">Uncharacterized protein</fullName>
    </submittedName>
</protein>
<feature type="region of interest" description="Disordered" evidence="1">
    <location>
        <begin position="1"/>
        <end position="109"/>
    </location>
</feature>
<dbReference type="GeneID" id="6341755"/>
<name>A0A2W1DSZ2_9PLEO</name>
<dbReference type="EMBL" id="NQIK02000004">
    <property type="protein sequence ID" value="KAF7572309.1"/>
    <property type="molecule type" value="Genomic_DNA"/>
</dbReference>
<evidence type="ECO:0000313" key="2">
    <source>
        <dbReference type="EMBL" id="KAF7572309.1"/>
    </source>
</evidence>
<feature type="compositionally biased region" description="Polar residues" evidence="1">
    <location>
        <begin position="27"/>
        <end position="37"/>
    </location>
</feature>